<organism evidence="7 8">
    <name type="scientific">Neisseria subflava NJ9703</name>
    <dbReference type="NCBI Taxonomy" id="546268"/>
    <lineage>
        <taxon>Bacteria</taxon>
        <taxon>Pseudomonadati</taxon>
        <taxon>Pseudomonadota</taxon>
        <taxon>Betaproteobacteria</taxon>
        <taxon>Neisseriales</taxon>
        <taxon>Neisseriaceae</taxon>
        <taxon>Neisseria</taxon>
    </lineage>
</organism>
<dbReference type="Proteomes" id="UP000004621">
    <property type="component" value="Unassembled WGS sequence"/>
</dbReference>
<evidence type="ECO:0000313" key="8">
    <source>
        <dbReference type="Proteomes" id="UP000004621"/>
    </source>
</evidence>
<dbReference type="RefSeq" id="WP_004520357.1">
    <property type="nucleotide sequence ID" value="NZ_ACEO02000008.1"/>
</dbReference>
<accession>A0A9W5MZ32</accession>
<feature type="transmembrane region" description="Helical" evidence="6">
    <location>
        <begin position="124"/>
        <end position="142"/>
    </location>
</feature>
<reference evidence="7 8" key="1">
    <citation type="submission" date="2010-01" db="EMBL/GenBank/DDBJ databases">
        <authorList>
            <person name="Weinstock G."/>
            <person name="Sodergren E."/>
            <person name="Clifton S."/>
            <person name="Fulton L."/>
            <person name="Fulton B."/>
            <person name="Courtney L."/>
            <person name="Fronick C."/>
            <person name="Harrison M."/>
            <person name="Strong C."/>
            <person name="Farmer C."/>
            <person name="Delahaunty K."/>
            <person name="Markovic C."/>
            <person name="Hall O."/>
            <person name="Minx P."/>
            <person name="Tomlinson C."/>
            <person name="Mitreva M."/>
            <person name="Nelson J."/>
            <person name="Hou S."/>
            <person name="Wollam A."/>
            <person name="Pepin K.H."/>
            <person name="Johnson M."/>
            <person name="Bhonagiri V."/>
            <person name="Nash W.E."/>
            <person name="Warren W."/>
            <person name="Chinwalla A."/>
            <person name="Mardis E.R."/>
            <person name="Wilson R.K."/>
        </authorList>
    </citation>
    <scope>NUCLEOTIDE SEQUENCE [LARGE SCALE GENOMIC DNA]</scope>
    <source>
        <strain evidence="7 8">NJ9703</strain>
    </source>
</reference>
<comment type="caution">
    <text evidence="7">The sequence shown here is derived from an EMBL/GenBank/DDBJ whole genome shotgun (WGS) entry which is preliminary data.</text>
</comment>
<evidence type="ECO:0000256" key="1">
    <source>
        <dbReference type="ARBA" id="ARBA00004141"/>
    </source>
</evidence>
<dbReference type="AlphaFoldDB" id="A0A9W5MZ32"/>
<evidence type="ECO:0000313" key="7">
    <source>
        <dbReference type="EMBL" id="EFC51799.1"/>
    </source>
</evidence>
<evidence type="ECO:0000256" key="5">
    <source>
        <dbReference type="ARBA" id="ARBA00023136"/>
    </source>
</evidence>
<dbReference type="GO" id="GO:0071422">
    <property type="term" value="P:succinate transmembrane transport"/>
    <property type="evidence" value="ECO:0007669"/>
    <property type="project" value="TreeGrafter"/>
</dbReference>
<evidence type="ECO:0000256" key="3">
    <source>
        <dbReference type="ARBA" id="ARBA00022692"/>
    </source>
</evidence>
<feature type="transmembrane region" description="Helical" evidence="6">
    <location>
        <begin position="97"/>
        <end position="117"/>
    </location>
</feature>
<dbReference type="InterPro" id="IPR047623">
    <property type="entry name" value="SatP"/>
</dbReference>
<dbReference type="InterPro" id="IPR000791">
    <property type="entry name" value="Gpr1/Fun34/SatP-like"/>
</dbReference>
<dbReference type="NCBIfam" id="NF038013">
    <property type="entry name" value="AceTr_1"/>
    <property type="match status" value="1"/>
</dbReference>
<sequence>MTTTKENLANPGPVGLCGFALTTWLLSLINGGFFTAQEGVGLVLGMALAFGGIAQVIAGMFEFKKGNTFGFTAFISYGAFWWTWALFTIFFKGETAPAFIGWYLCAWGMFSLMMFVATLTKPKVLSGIFFCLTLTFFALGIGDGMENHSIVHIGGCLGLVTALGAFYLAAAEVINESFGKTVLPVGERK</sequence>
<keyword evidence="5 6" id="KW-0472">Membrane</keyword>
<dbReference type="EMBL" id="ACEO02000008">
    <property type="protein sequence ID" value="EFC51799.1"/>
    <property type="molecule type" value="Genomic_DNA"/>
</dbReference>
<feature type="transmembrane region" description="Helical" evidence="6">
    <location>
        <begin position="68"/>
        <end position="91"/>
    </location>
</feature>
<dbReference type="GO" id="GO:0005886">
    <property type="term" value="C:plasma membrane"/>
    <property type="evidence" value="ECO:0007669"/>
    <property type="project" value="TreeGrafter"/>
</dbReference>
<dbReference type="GO" id="GO:0015360">
    <property type="term" value="F:acetate:proton symporter activity"/>
    <property type="evidence" value="ECO:0007669"/>
    <property type="project" value="TreeGrafter"/>
</dbReference>
<comment type="subcellular location">
    <subcellularLocation>
        <location evidence="1">Membrane</location>
        <topology evidence="1">Multi-pass membrane protein</topology>
    </subcellularLocation>
</comment>
<evidence type="ECO:0000256" key="6">
    <source>
        <dbReference type="SAM" id="Phobius"/>
    </source>
</evidence>
<dbReference type="PANTHER" id="PTHR30178">
    <property type="entry name" value="INNER MEMBRANE PROTEIN YAAH"/>
    <property type="match status" value="1"/>
</dbReference>
<keyword evidence="3 6" id="KW-0812">Transmembrane</keyword>
<dbReference type="Pfam" id="PF01184">
    <property type="entry name" value="Gpr1_Fun34_YaaH"/>
    <property type="match status" value="1"/>
</dbReference>
<feature type="transmembrane region" description="Helical" evidence="6">
    <location>
        <begin position="148"/>
        <end position="170"/>
    </location>
</feature>
<keyword evidence="4 6" id="KW-1133">Transmembrane helix</keyword>
<feature type="transmembrane region" description="Helical" evidence="6">
    <location>
        <begin position="12"/>
        <end position="34"/>
    </location>
</feature>
<gene>
    <name evidence="7" type="ORF">NEISUBOT_04790</name>
</gene>
<protein>
    <submittedName>
        <fullName evidence="7">GPR1/FUN34/YaaH family protein</fullName>
    </submittedName>
</protein>
<proteinExistence type="inferred from homology"/>
<name>A0A9W5MZ32_NEISU</name>
<evidence type="ECO:0000256" key="2">
    <source>
        <dbReference type="ARBA" id="ARBA00005587"/>
    </source>
</evidence>
<comment type="similarity">
    <text evidence="2">Belongs to the acetate uptake transporter (AceTr) (TC 2.A.96) family.</text>
</comment>
<evidence type="ECO:0000256" key="4">
    <source>
        <dbReference type="ARBA" id="ARBA00022989"/>
    </source>
</evidence>
<dbReference type="PANTHER" id="PTHR30178:SF3">
    <property type="entry name" value="SUCCINATE-ACETATE_PROTON SYMPORTER SATP"/>
    <property type="match status" value="1"/>
</dbReference>
<feature type="transmembrane region" description="Helical" evidence="6">
    <location>
        <begin position="40"/>
        <end position="61"/>
    </location>
</feature>